<dbReference type="EMBL" id="RKRF01000013">
    <property type="protein sequence ID" value="RPF50284.1"/>
    <property type="molecule type" value="Genomic_DNA"/>
</dbReference>
<feature type="active site" description="Proton donor" evidence="4">
    <location>
        <position position="263"/>
    </location>
</feature>
<comment type="caution">
    <text evidence="6">The sequence shown here is derived from an EMBL/GenBank/DDBJ whole genome shotgun (WGS) entry which is preliminary data.</text>
</comment>
<comment type="pathway">
    <text evidence="4">Quinol/quinone metabolism; menaquinone biosynthesis.</text>
</comment>
<feature type="binding site" evidence="4">
    <location>
        <position position="307"/>
    </location>
    <ligand>
        <name>Mg(2+)</name>
        <dbReference type="ChEBI" id="CHEBI:18420"/>
    </ligand>
</feature>
<dbReference type="GO" id="GO:0000287">
    <property type="term" value="F:magnesium ion binding"/>
    <property type="evidence" value="ECO:0007669"/>
    <property type="project" value="UniProtKB-UniRule"/>
</dbReference>
<keyword evidence="3 4" id="KW-0413">Isomerase</keyword>
<dbReference type="HAMAP" id="MF_01935">
    <property type="entry name" value="MenF"/>
    <property type="match status" value="1"/>
</dbReference>
<evidence type="ECO:0000256" key="4">
    <source>
        <dbReference type="HAMAP-Rule" id="MF_01935"/>
    </source>
</evidence>
<dbReference type="GO" id="GO:0009234">
    <property type="term" value="P:menaquinone biosynthetic process"/>
    <property type="evidence" value="ECO:0007669"/>
    <property type="project" value="UniProtKB-UniRule"/>
</dbReference>
<feature type="binding site" evidence="4">
    <location>
        <position position="442"/>
    </location>
    <ligand>
        <name>Mg(2+)</name>
        <dbReference type="ChEBI" id="CHEBI:18420"/>
    </ligand>
</feature>
<protein>
    <recommendedName>
        <fullName evidence="4">Isochorismate synthase MenF</fullName>
        <ecNumber evidence="4">5.4.4.2</ecNumber>
    </recommendedName>
    <alternativeName>
        <fullName evidence="4">Isochorismate mutase</fullName>
    </alternativeName>
</protein>
<dbReference type="InterPro" id="IPR019999">
    <property type="entry name" value="Anth_synth_I-like"/>
</dbReference>
<keyword evidence="4" id="KW-0460">Magnesium</keyword>
<evidence type="ECO:0000256" key="3">
    <source>
        <dbReference type="ARBA" id="ARBA00023235"/>
    </source>
</evidence>
<comment type="catalytic activity">
    <reaction evidence="1 4">
        <text>chorismate = isochorismate</text>
        <dbReference type="Rhea" id="RHEA:18985"/>
        <dbReference type="ChEBI" id="CHEBI:29748"/>
        <dbReference type="ChEBI" id="CHEBI:29780"/>
        <dbReference type="EC" id="5.4.4.2"/>
    </reaction>
</comment>
<dbReference type="NCBIfam" id="TIGR00543">
    <property type="entry name" value="isochor_syn"/>
    <property type="match status" value="1"/>
</dbReference>
<comment type="pathway">
    <text evidence="4">Quinol/quinone metabolism; 1,4-dihydroxy-2-naphthoate biosynthesis; 1,4-dihydroxy-2-naphthoate from chorismate: step 1/7.</text>
</comment>
<evidence type="ECO:0000256" key="2">
    <source>
        <dbReference type="ARBA" id="ARBA00005297"/>
    </source>
</evidence>
<dbReference type="InterPro" id="IPR034681">
    <property type="entry name" value="MenF"/>
</dbReference>
<organism evidence="6 7">
    <name type="scientific">Aquisalibacillus elongatus</name>
    <dbReference type="NCBI Taxonomy" id="485577"/>
    <lineage>
        <taxon>Bacteria</taxon>
        <taxon>Bacillati</taxon>
        <taxon>Bacillota</taxon>
        <taxon>Bacilli</taxon>
        <taxon>Bacillales</taxon>
        <taxon>Bacillaceae</taxon>
        <taxon>Aquisalibacillus</taxon>
    </lineage>
</organism>
<comment type="cofactor">
    <cofactor evidence="4">
        <name>Mg(2+)</name>
        <dbReference type="ChEBI" id="CHEBI:18420"/>
    </cofactor>
</comment>
<feature type="domain" description="Chorismate-utilising enzyme C-terminal" evidence="5">
    <location>
        <begin position="194"/>
        <end position="446"/>
    </location>
</feature>
<sequence length="459" mass="51974">MLQTKQLSLREQLMTIQEQLNKHEQVNVSIVESIDDINPVDFFASFDRQELVRTFWKDPKEGTFFIGVGQLETFESKGKQRFDSMKEQWNHFISNISIPNEAPKGTGPMLMGGFSFNEKISSDKWSSFEPGLMVLPEMMLSVFNENSYMTYNVTVSQNTDLDQLVNRLKNWEQGVSSAAENKTDLVSTNSLDYRNWNQLIEQAVASIKSGELGKVVLARELEATFEQVIPINSVLERMVNQQKDSFIYVFDQGEEVFVSATPERLVRVDGDELLSTCLAGTISRGETLEEDEALASSLLNDEKNRNEHQYVVNMIKEAVEPLTDSVDIPEKPVIYPLRALQHLYTPVTAKLKHSNSIFDLIKKLHPTPALGGEPRNEAMRFIKHYEPFERGWYAAPIGWVDHQGNGEFAVAIRSALVQKDQATLFAGCGIVEESDPQEEYEETKLKFTPMLEALGGISQ</sequence>
<dbReference type="GO" id="GO:0008909">
    <property type="term" value="F:isochorismate synthase activity"/>
    <property type="evidence" value="ECO:0007669"/>
    <property type="project" value="UniProtKB-UniRule"/>
</dbReference>
<reference evidence="6 7" key="1">
    <citation type="submission" date="2018-11" db="EMBL/GenBank/DDBJ databases">
        <title>Genomic Encyclopedia of Type Strains, Phase IV (KMG-IV): sequencing the most valuable type-strain genomes for metagenomic binning, comparative biology and taxonomic classification.</title>
        <authorList>
            <person name="Goeker M."/>
        </authorList>
    </citation>
    <scope>NUCLEOTIDE SEQUENCE [LARGE SCALE GENOMIC DNA]</scope>
    <source>
        <strain evidence="6 7">DSM 18090</strain>
    </source>
</reference>
<accession>A0A3N5AYZ2</accession>
<dbReference type="Proteomes" id="UP000276443">
    <property type="component" value="Unassembled WGS sequence"/>
</dbReference>
<dbReference type="UniPathway" id="UPA00079"/>
<dbReference type="PRINTS" id="PR00095">
    <property type="entry name" value="ANTSNTHASEI"/>
</dbReference>
<comment type="function">
    <text evidence="4">Catalyzes the conversion of chorismate to isochorismate.</text>
</comment>
<dbReference type="EC" id="5.4.4.2" evidence="4"/>
<dbReference type="RefSeq" id="WP_124223426.1">
    <property type="nucleotide sequence ID" value="NZ_RKRF01000013.1"/>
</dbReference>
<dbReference type="InterPro" id="IPR015890">
    <property type="entry name" value="Chorismate_C"/>
</dbReference>
<keyword evidence="4" id="KW-0474">Menaquinone biosynthesis</keyword>
<dbReference type="GO" id="GO:0009697">
    <property type="term" value="P:salicylic acid biosynthetic process"/>
    <property type="evidence" value="ECO:0007669"/>
    <property type="project" value="TreeGrafter"/>
</dbReference>
<evidence type="ECO:0000313" key="7">
    <source>
        <dbReference type="Proteomes" id="UP000276443"/>
    </source>
</evidence>
<dbReference type="AlphaFoldDB" id="A0A3N5AYZ2"/>
<evidence type="ECO:0000256" key="1">
    <source>
        <dbReference type="ARBA" id="ARBA00000799"/>
    </source>
</evidence>
<dbReference type="PANTHER" id="PTHR42839">
    <property type="entry name" value="ISOCHORISMATE SYNTHASE ENTC"/>
    <property type="match status" value="1"/>
</dbReference>
<evidence type="ECO:0000313" key="6">
    <source>
        <dbReference type="EMBL" id="RPF50284.1"/>
    </source>
</evidence>
<dbReference type="OrthoDB" id="9803598at2"/>
<name>A0A3N5AYZ2_9BACI</name>
<evidence type="ECO:0000259" key="5">
    <source>
        <dbReference type="Pfam" id="PF00425"/>
    </source>
</evidence>
<dbReference type="UniPathway" id="UPA01057">
    <property type="reaction ID" value="UER00163"/>
</dbReference>
<comment type="similarity">
    <text evidence="2 4">Belongs to the isochorismate synthase family.</text>
</comment>
<feature type="active site" description="Proton acceptor" evidence="4">
    <location>
        <position position="214"/>
    </location>
</feature>
<dbReference type="InterPro" id="IPR005801">
    <property type="entry name" value="ADC_synthase"/>
</dbReference>
<dbReference type="Gene3D" id="3.60.120.10">
    <property type="entry name" value="Anthranilate synthase"/>
    <property type="match status" value="1"/>
</dbReference>
<keyword evidence="4" id="KW-0479">Metal-binding</keyword>
<gene>
    <name evidence="4" type="primary">menF</name>
    <name evidence="6" type="ORF">EDC24_2719</name>
</gene>
<dbReference type="Pfam" id="PF00425">
    <property type="entry name" value="Chorismate_bind"/>
    <property type="match status" value="1"/>
</dbReference>
<dbReference type="SUPFAM" id="SSF56322">
    <property type="entry name" value="ADC synthase"/>
    <property type="match status" value="1"/>
</dbReference>
<keyword evidence="7" id="KW-1185">Reference proteome</keyword>
<proteinExistence type="inferred from homology"/>
<dbReference type="InterPro" id="IPR004561">
    <property type="entry name" value="IsoChor_synthase"/>
</dbReference>
<dbReference type="PANTHER" id="PTHR42839:SF1">
    <property type="entry name" value="ISOCHORISMATE SYNTHASE MENF"/>
    <property type="match status" value="1"/>
</dbReference>